<comment type="caution">
    <text evidence="8">Lacks conserved residue(s) required for the propagation of feature annotation.</text>
</comment>
<feature type="binding site" evidence="8">
    <location>
        <begin position="35"/>
        <end position="37"/>
    </location>
    <ligand>
        <name>S-adenosyl-L-methionine</name>
        <dbReference type="ChEBI" id="CHEBI:59789"/>
    </ligand>
</feature>
<dbReference type="RefSeq" id="WP_013328559.1">
    <property type="nucleotide sequence ID" value="NC_014507.1"/>
</dbReference>
<dbReference type="CDD" id="cd01335">
    <property type="entry name" value="Radical_SAM"/>
    <property type="match status" value="1"/>
</dbReference>
<keyword evidence="6 8" id="KW-0411">Iron-sulfur</keyword>
<dbReference type="HOGENOM" id="CLU_066739_2_3_2"/>
<dbReference type="SFLD" id="SFLDS00029">
    <property type="entry name" value="Radical_SAM"/>
    <property type="match status" value="1"/>
</dbReference>
<feature type="binding site" evidence="8">
    <location>
        <position position="29"/>
    </location>
    <ligand>
        <name>[4Fe-4S] cluster</name>
        <dbReference type="ChEBI" id="CHEBI:49883"/>
        <note>4Fe-4S-S-AdoMet</note>
    </ligand>
</feature>
<feature type="binding site" evidence="8">
    <location>
        <position position="70"/>
    </location>
    <ligand>
        <name>substrate</name>
    </ligand>
</feature>
<evidence type="ECO:0000256" key="2">
    <source>
        <dbReference type="ARBA" id="ARBA00022691"/>
    </source>
</evidence>
<keyword evidence="1 8" id="KW-0004">4Fe-4S</keyword>
<name>E1RHZ6_METP4</name>
<gene>
    <name evidence="8" type="primary">queE</name>
    <name evidence="10" type="ordered locus">Mpet_0607</name>
</gene>
<dbReference type="GO" id="GO:0000287">
    <property type="term" value="F:magnesium ion binding"/>
    <property type="evidence" value="ECO:0007669"/>
    <property type="project" value="UniProtKB-UniRule"/>
</dbReference>
<dbReference type="InterPro" id="IPR058240">
    <property type="entry name" value="rSAM_sf"/>
</dbReference>
<dbReference type="PROSITE" id="PS51918">
    <property type="entry name" value="RADICAL_SAM"/>
    <property type="match status" value="1"/>
</dbReference>
<dbReference type="GeneID" id="9743056"/>
<dbReference type="SUPFAM" id="SSF102114">
    <property type="entry name" value="Radical SAM enzymes"/>
    <property type="match status" value="1"/>
</dbReference>
<dbReference type="HAMAP" id="MF_00917">
    <property type="entry name" value="QueE"/>
    <property type="match status" value="1"/>
</dbReference>
<evidence type="ECO:0000256" key="6">
    <source>
        <dbReference type="ARBA" id="ARBA00023014"/>
    </source>
</evidence>
<dbReference type="EMBL" id="CP002117">
    <property type="protein sequence ID" value="ADN35381.1"/>
    <property type="molecule type" value="Genomic_DNA"/>
</dbReference>
<evidence type="ECO:0000313" key="10">
    <source>
        <dbReference type="EMBL" id="ADN35381.1"/>
    </source>
</evidence>
<feature type="binding site" evidence="8">
    <location>
        <position position="36"/>
    </location>
    <ligand>
        <name>[4Fe-4S] cluster</name>
        <dbReference type="ChEBI" id="CHEBI:49883"/>
        <note>4Fe-4S-S-AdoMet</note>
    </ligand>
</feature>
<proteinExistence type="inferred from homology"/>
<dbReference type="InterPro" id="IPR013785">
    <property type="entry name" value="Aldolase_TIM"/>
</dbReference>
<dbReference type="OrthoDB" id="7980at2157"/>
<dbReference type="PIRSF" id="PIRSF000370">
    <property type="entry name" value="QueE"/>
    <property type="match status" value="1"/>
</dbReference>
<dbReference type="Proteomes" id="UP000006565">
    <property type="component" value="Chromosome"/>
</dbReference>
<protein>
    <recommendedName>
        <fullName evidence="8">7-carboxy-7-deazaguanine synthase</fullName>
        <shortName evidence="8">CDG synthase</shortName>
        <ecNumber evidence="8">4.3.99.3</ecNumber>
    </recommendedName>
    <alternativeName>
        <fullName evidence="8">Archaeosine biosynthesis protein QueE</fullName>
    </alternativeName>
</protein>
<dbReference type="InterPro" id="IPR024924">
    <property type="entry name" value="7-CO-7-deazaguanine_synth-like"/>
</dbReference>
<evidence type="ECO:0000256" key="4">
    <source>
        <dbReference type="ARBA" id="ARBA00022842"/>
    </source>
</evidence>
<keyword evidence="3 8" id="KW-0479">Metal-binding</keyword>
<dbReference type="InterPro" id="IPR007197">
    <property type="entry name" value="rSAM"/>
</dbReference>
<evidence type="ECO:0000256" key="5">
    <source>
        <dbReference type="ARBA" id="ARBA00023004"/>
    </source>
</evidence>
<comment type="pathway">
    <text evidence="8">Purine metabolism; 7-cyano-7-deazaguanine biosynthesis.</text>
</comment>
<keyword evidence="7 8" id="KW-0456">Lyase</keyword>
<dbReference type="KEGG" id="mpi:Mpet_0607"/>
<dbReference type="UniPathway" id="UPA00391"/>
<evidence type="ECO:0000256" key="3">
    <source>
        <dbReference type="ARBA" id="ARBA00022723"/>
    </source>
</evidence>
<comment type="subunit">
    <text evidence="8">Homodimer.</text>
</comment>
<sequence length="204" mass="22818">MKVFEIFPSIQGEGPYQGIPSAFIRLSGCNLRCRWCDTPKTQDGSSSEEMTVDEVFGQVKKLGLSHVCITGGEPLIQQDELLSLLKDLHEDGYIVEIETNGTIDPVPVMEYSSVCMDIKCPSSGEKSFAPFVKKLRPSDCVKFVVEGKEDLEYMTGLLDDIPSYVEVCVSPVWGSDSRFIADYIMKLKRPVRFQLQLHKILGVN</sequence>
<accession>E1RHZ6</accession>
<feature type="binding site" evidence="8">
    <location>
        <position position="25"/>
    </location>
    <ligand>
        <name>substrate</name>
    </ligand>
</feature>
<comment type="cofactor">
    <cofactor evidence="8">
        <name>[4Fe-4S] cluster</name>
        <dbReference type="ChEBI" id="CHEBI:49883"/>
    </cofactor>
    <text evidence="8">Binds 1 [4Fe-4S] cluster. The cluster is coordinated with 3 cysteines and an exchangeable S-adenosyl-L-methionine.</text>
</comment>
<feature type="binding site" evidence="8">
    <location>
        <position position="72"/>
    </location>
    <ligand>
        <name>S-adenosyl-L-methionine</name>
        <dbReference type="ChEBI" id="CHEBI:59789"/>
    </ligand>
</feature>
<dbReference type="Gene3D" id="3.20.20.70">
    <property type="entry name" value="Aldolase class I"/>
    <property type="match status" value="1"/>
</dbReference>
<feature type="binding site" evidence="8">
    <location>
        <position position="38"/>
    </location>
    <ligand>
        <name>Mg(2+)</name>
        <dbReference type="ChEBI" id="CHEBI:18420"/>
    </ligand>
</feature>
<evidence type="ECO:0000259" key="9">
    <source>
        <dbReference type="PROSITE" id="PS51918"/>
    </source>
</evidence>
<organism evidence="10 11">
    <name type="scientific">Methanolacinia petrolearia (strain DSM 11571 / OCM 486 / SEBR 4847)</name>
    <name type="common">Methanoplanus petrolearius</name>
    <dbReference type="NCBI Taxonomy" id="679926"/>
    <lineage>
        <taxon>Archaea</taxon>
        <taxon>Methanobacteriati</taxon>
        <taxon>Methanobacteriota</taxon>
        <taxon>Stenosarchaea group</taxon>
        <taxon>Methanomicrobia</taxon>
        <taxon>Methanomicrobiales</taxon>
        <taxon>Methanomicrobiaceae</taxon>
        <taxon>Methanolacinia</taxon>
    </lineage>
</organism>
<dbReference type="Pfam" id="PF04055">
    <property type="entry name" value="Radical_SAM"/>
    <property type="match status" value="1"/>
</dbReference>
<comment type="cofactor">
    <cofactor evidence="8">
        <name>Mg(2+)</name>
        <dbReference type="ChEBI" id="CHEBI:18420"/>
    </cofactor>
</comment>
<keyword evidence="4 8" id="KW-0460">Magnesium</keyword>
<keyword evidence="5 8" id="KW-0408">Iron</keyword>
<dbReference type="eggNOG" id="arCOG02173">
    <property type="taxonomic scope" value="Archaea"/>
</dbReference>
<comment type="similarity">
    <text evidence="8">Belongs to the radical SAM superfamily. 7-carboxy-7-deazaguanine synthase family.</text>
</comment>
<evidence type="ECO:0000256" key="8">
    <source>
        <dbReference type="HAMAP-Rule" id="MF_00917"/>
    </source>
</evidence>
<dbReference type="PANTHER" id="PTHR42836">
    <property type="entry name" value="7-CARBOXY-7-DEAZAGUANINE SYNTHASE"/>
    <property type="match status" value="1"/>
</dbReference>
<dbReference type="GO" id="GO:1904047">
    <property type="term" value="F:S-adenosyl-L-methionine binding"/>
    <property type="evidence" value="ECO:0007669"/>
    <property type="project" value="UniProtKB-UniRule"/>
</dbReference>
<reference evidence="10 11" key="1">
    <citation type="journal article" date="2010" name="Stand. Genomic Sci.">
        <title>Complete genome sequence of Methanoplanus petrolearius type strain (SEBR 4847).</title>
        <authorList>
            <person name="Brambilla E."/>
            <person name="Djao O.D."/>
            <person name="Daligault H."/>
            <person name="Lapidus A."/>
            <person name="Lucas S."/>
            <person name="Hammon N."/>
            <person name="Nolan M."/>
            <person name="Tice H."/>
            <person name="Cheng J.F."/>
            <person name="Han C."/>
            <person name="Tapia R."/>
            <person name="Goodwin L."/>
            <person name="Pitluck S."/>
            <person name="Liolios K."/>
            <person name="Ivanova N."/>
            <person name="Mavromatis K."/>
            <person name="Mikhailova N."/>
            <person name="Pati A."/>
            <person name="Chen A."/>
            <person name="Palaniappan K."/>
            <person name="Land M."/>
            <person name="Hauser L."/>
            <person name="Chang Y.J."/>
            <person name="Jeffries C.D."/>
            <person name="Rohde M."/>
            <person name="Spring S."/>
            <person name="Sikorski J."/>
            <person name="Goker M."/>
            <person name="Woyke T."/>
            <person name="Bristow J."/>
            <person name="Eisen J.A."/>
            <person name="Markowitz V."/>
            <person name="Hugenholtz P."/>
            <person name="Kyrpides N.C."/>
            <person name="Klenk H.P."/>
        </authorList>
    </citation>
    <scope>NUCLEOTIDE SEQUENCE [LARGE SCALE GENOMIC DNA]</scope>
    <source>
        <strain evidence="11">DSM 11571 / OCM 486 / SEBR 4847</strain>
    </source>
</reference>
<dbReference type="STRING" id="679926.Mpet_0607"/>
<keyword evidence="2 8" id="KW-0949">S-adenosyl-L-methionine</keyword>
<comment type="cofactor">
    <cofactor evidence="8">
        <name>S-adenosyl-L-methionine</name>
        <dbReference type="ChEBI" id="CHEBI:59789"/>
    </cofactor>
    <text evidence="8">Binds 1 S-adenosyl-L-methionine per subunit.</text>
</comment>
<dbReference type="EC" id="4.3.99.3" evidence="8"/>
<evidence type="ECO:0000313" key="11">
    <source>
        <dbReference type="Proteomes" id="UP000006565"/>
    </source>
</evidence>
<evidence type="ECO:0000256" key="7">
    <source>
        <dbReference type="ARBA" id="ARBA00023239"/>
    </source>
</evidence>
<feature type="domain" description="Radical SAM core" evidence="9">
    <location>
        <begin position="16"/>
        <end position="204"/>
    </location>
</feature>
<comment type="catalytic activity">
    <reaction evidence="8">
        <text>6-carboxy-5,6,7,8-tetrahydropterin + H(+) = 7-carboxy-7-carbaguanine + NH4(+)</text>
        <dbReference type="Rhea" id="RHEA:27974"/>
        <dbReference type="ChEBI" id="CHEBI:15378"/>
        <dbReference type="ChEBI" id="CHEBI:28938"/>
        <dbReference type="ChEBI" id="CHEBI:61032"/>
        <dbReference type="ChEBI" id="CHEBI:61036"/>
        <dbReference type="EC" id="4.3.99.3"/>
    </reaction>
</comment>
<dbReference type="PANTHER" id="PTHR42836:SF1">
    <property type="entry name" value="7-CARBOXY-7-DEAZAGUANINE SYNTHASE"/>
    <property type="match status" value="1"/>
</dbReference>
<feature type="binding site" evidence="8">
    <location>
        <begin position="10"/>
        <end position="12"/>
    </location>
    <ligand>
        <name>substrate</name>
    </ligand>
</feature>
<dbReference type="GO" id="GO:0016840">
    <property type="term" value="F:carbon-nitrogen lyase activity"/>
    <property type="evidence" value="ECO:0007669"/>
    <property type="project" value="UniProtKB-UniRule"/>
</dbReference>
<feature type="binding site" evidence="8">
    <location>
        <position position="33"/>
    </location>
    <ligand>
        <name>[4Fe-4S] cluster</name>
        <dbReference type="ChEBI" id="CHEBI:49883"/>
        <note>4Fe-4S-S-AdoMet</note>
    </ligand>
</feature>
<dbReference type="AlphaFoldDB" id="E1RHZ6"/>
<dbReference type="GO" id="GO:0051539">
    <property type="term" value="F:4 iron, 4 sulfur cluster binding"/>
    <property type="evidence" value="ECO:0007669"/>
    <property type="project" value="UniProtKB-UniRule"/>
</dbReference>
<comment type="function">
    <text evidence="8">Catalyzes the complex heterocyclic radical-mediated conversion of 6-carboxy-5,6,7,8-tetrahydropterin (CPH4) to 7-carboxy-7-deazaguanine (CDG), a step common to the biosynthetic pathways of all 7-deazapurine-containing compounds.</text>
</comment>
<evidence type="ECO:0000256" key="1">
    <source>
        <dbReference type="ARBA" id="ARBA00022485"/>
    </source>
</evidence>
<keyword evidence="11" id="KW-1185">Reference proteome</keyword>